<dbReference type="EMBL" id="FUYR01000002">
    <property type="protein sequence ID" value="SKB62678.1"/>
    <property type="molecule type" value="Genomic_DNA"/>
</dbReference>
<dbReference type="Proteomes" id="UP000189981">
    <property type="component" value="Unassembled WGS sequence"/>
</dbReference>
<dbReference type="PROSITE" id="PS51257">
    <property type="entry name" value="PROKAR_LIPOPROTEIN"/>
    <property type="match status" value="1"/>
</dbReference>
<feature type="signal peptide" evidence="1">
    <location>
        <begin position="1"/>
        <end position="18"/>
    </location>
</feature>
<keyword evidence="1" id="KW-0732">Signal</keyword>
<evidence type="ECO:0000256" key="1">
    <source>
        <dbReference type="SAM" id="SignalP"/>
    </source>
</evidence>
<name>A0A1T5CT40_9SPHI</name>
<dbReference type="AlphaFoldDB" id="A0A1T5CT40"/>
<keyword evidence="3" id="KW-1185">Reference proteome</keyword>
<protein>
    <submittedName>
        <fullName evidence="2">Uncharacterized protein</fullName>
    </submittedName>
</protein>
<organism evidence="2 3">
    <name type="scientific">Daejeonella lutea</name>
    <dbReference type="NCBI Taxonomy" id="572036"/>
    <lineage>
        <taxon>Bacteria</taxon>
        <taxon>Pseudomonadati</taxon>
        <taxon>Bacteroidota</taxon>
        <taxon>Sphingobacteriia</taxon>
        <taxon>Sphingobacteriales</taxon>
        <taxon>Sphingobacteriaceae</taxon>
        <taxon>Daejeonella</taxon>
    </lineage>
</organism>
<reference evidence="3" key="1">
    <citation type="submission" date="2017-02" db="EMBL/GenBank/DDBJ databases">
        <authorList>
            <person name="Varghese N."/>
            <person name="Submissions S."/>
        </authorList>
    </citation>
    <scope>NUCLEOTIDE SEQUENCE [LARGE SCALE GENOMIC DNA]</scope>
    <source>
        <strain evidence="3">DSM 22385</strain>
    </source>
</reference>
<sequence>MNKIYSSILLALMALASACSNETSINEDDASEVIEQHLELEPEYETTIFRFGEIKLRANKDRQVLNKYRQLESQGLIEMTLDEQKKVFLSKDTTFVYQIRLTEKAAPLVLEQGKDRATVKALNYILDEDKPVNFVKSNNKTAKATVSLKKAETEFYPFLNKDSNSDFITKTYKLRLKKDKGWEVE</sequence>
<dbReference type="RefSeq" id="WP_139377430.1">
    <property type="nucleotide sequence ID" value="NZ_FUYR01000002.1"/>
</dbReference>
<gene>
    <name evidence="2" type="ORF">SAMN05661099_1853</name>
</gene>
<dbReference type="OrthoDB" id="1148341at2"/>
<accession>A0A1T5CT40</accession>
<evidence type="ECO:0000313" key="2">
    <source>
        <dbReference type="EMBL" id="SKB62678.1"/>
    </source>
</evidence>
<feature type="chain" id="PRO_5012052427" evidence="1">
    <location>
        <begin position="19"/>
        <end position="185"/>
    </location>
</feature>
<evidence type="ECO:0000313" key="3">
    <source>
        <dbReference type="Proteomes" id="UP000189981"/>
    </source>
</evidence>
<dbReference type="STRING" id="572036.SAMN05661099_1853"/>
<proteinExistence type="predicted"/>